<name>A0A1V8MA60_9GAMM</name>
<gene>
    <name evidence="1" type="ORF">AU255_11540</name>
</gene>
<keyword evidence="2" id="KW-1185">Reference proteome</keyword>
<evidence type="ECO:0000313" key="1">
    <source>
        <dbReference type="EMBL" id="OQK18417.1"/>
    </source>
</evidence>
<comment type="caution">
    <text evidence="1">The sequence shown here is derived from an EMBL/GenBank/DDBJ whole genome shotgun (WGS) entry which is preliminary data.</text>
</comment>
<evidence type="ECO:0000313" key="2">
    <source>
        <dbReference type="Proteomes" id="UP000191980"/>
    </source>
</evidence>
<dbReference type="EMBL" id="LPUF01000001">
    <property type="protein sequence ID" value="OQK18417.1"/>
    <property type="molecule type" value="Genomic_DNA"/>
</dbReference>
<dbReference type="AlphaFoldDB" id="A0A1V8MA60"/>
<accession>A0A1V8MA60</accession>
<organism evidence="1 2">
    <name type="scientific">Methyloprofundus sedimenti</name>
    <dbReference type="NCBI Taxonomy" id="1420851"/>
    <lineage>
        <taxon>Bacteria</taxon>
        <taxon>Pseudomonadati</taxon>
        <taxon>Pseudomonadota</taxon>
        <taxon>Gammaproteobacteria</taxon>
        <taxon>Methylococcales</taxon>
        <taxon>Methylococcaceae</taxon>
        <taxon>Methyloprofundus</taxon>
    </lineage>
</organism>
<protein>
    <submittedName>
        <fullName evidence="1">Uncharacterized protein</fullName>
    </submittedName>
</protein>
<sequence length="124" mass="13965">MIGNWANAASMSLLTEMVGWSCIILFSQGRSTDQLEKSDWKQLLSAAKQHASDHQKANKVMLASMTKQEKSQFAALNKQLANTNLTAFEKDSVFQSLLDLYATVAQRTKMEQTETILNQTHNRK</sequence>
<dbReference type="Proteomes" id="UP000191980">
    <property type="component" value="Unassembled WGS sequence"/>
</dbReference>
<proteinExistence type="predicted"/>
<reference evidence="1 2" key="1">
    <citation type="submission" date="2015-12" db="EMBL/GenBank/DDBJ databases">
        <authorList>
            <person name="Shamseldin A."/>
            <person name="Moawad H."/>
            <person name="Abd El-Rahim W.M."/>
            <person name="Sadowsky M.J."/>
        </authorList>
    </citation>
    <scope>NUCLEOTIDE SEQUENCE [LARGE SCALE GENOMIC DNA]</scope>
    <source>
        <strain evidence="1 2">WF1</strain>
    </source>
</reference>